<organism evidence="2 3">
    <name type="scientific">Oryza sativa subsp. japonica</name>
    <name type="common">Rice</name>
    <dbReference type="NCBI Taxonomy" id="39947"/>
    <lineage>
        <taxon>Eukaryota</taxon>
        <taxon>Viridiplantae</taxon>
        <taxon>Streptophyta</taxon>
        <taxon>Embryophyta</taxon>
        <taxon>Tracheophyta</taxon>
        <taxon>Spermatophyta</taxon>
        <taxon>Magnoliopsida</taxon>
        <taxon>Liliopsida</taxon>
        <taxon>Poales</taxon>
        <taxon>Poaceae</taxon>
        <taxon>BOP clade</taxon>
        <taxon>Oryzoideae</taxon>
        <taxon>Oryzeae</taxon>
        <taxon>Oryzinae</taxon>
        <taxon>Oryza</taxon>
        <taxon>Oryza sativa</taxon>
    </lineage>
</organism>
<feature type="region of interest" description="Disordered" evidence="1">
    <location>
        <begin position="46"/>
        <end position="73"/>
    </location>
</feature>
<protein>
    <submittedName>
        <fullName evidence="2">Uncharacterized protein</fullName>
    </submittedName>
</protein>
<sequence length="182" mass="20095">MSSQVVGPPPVPPPTAPPLPPERQLSGEFVDVELGNVSSTVVDVDRLRAHAPPVPPPSAPPVPPETMNPPPRRQLTGEFVDVELGNAGLSTVRRRRRQRTTARSADDEDGLCSMWCPRIQQGYNWCRDLTKSWQQTDYSIHFASDGEYSKLNTKCCCQNLRLEEDPDLLLSDFESLTCGPTG</sequence>
<proteinExistence type="predicted"/>
<evidence type="ECO:0000256" key="1">
    <source>
        <dbReference type="SAM" id="MobiDB-lite"/>
    </source>
</evidence>
<reference evidence="3" key="1">
    <citation type="journal article" date="2005" name="Nature">
        <title>The map-based sequence of the rice genome.</title>
        <authorList>
            <consortium name="International rice genome sequencing project (IRGSP)"/>
            <person name="Matsumoto T."/>
            <person name="Wu J."/>
            <person name="Kanamori H."/>
            <person name="Katayose Y."/>
            <person name="Fujisawa M."/>
            <person name="Namiki N."/>
            <person name="Mizuno H."/>
            <person name="Yamamoto K."/>
            <person name="Antonio B.A."/>
            <person name="Baba T."/>
            <person name="Sakata K."/>
            <person name="Nagamura Y."/>
            <person name="Aoki H."/>
            <person name="Arikawa K."/>
            <person name="Arita K."/>
            <person name="Bito T."/>
            <person name="Chiden Y."/>
            <person name="Fujitsuka N."/>
            <person name="Fukunaka R."/>
            <person name="Hamada M."/>
            <person name="Harada C."/>
            <person name="Hayashi A."/>
            <person name="Hijishita S."/>
            <person name="Honda M."/>
            <person name="Hosokawa S."/>
            <person name="Ichikawa Y."/>
            <person name="Idonuma A."/>
            <person name="Iijima M."/>
            <person name="Ikeda M."/>
            <person name="Ikeno M."/>
            <person name="Ito K."/>
            <person name="Ito S."/>
            <person name="Ito T."/>
            <person name="Ito Y."/>
            <person name="Ito Y."/>
            <person name="Iwabuchi A."/>
            <person name="Kamiya K."/>
            <person name="Karasawa W."/>
            <person name="Kurita K."/>
            <person name="Katagiri S."/>
            <person name="Kikuta A."/>
            <person name="Kobayashi H."/>
            <person name="Kobayashi N."/>
            <person name="Machita K."/>
            <person name="Maehara T."/>
            <person name="Masukawa M."/>
            <person name="Mizubayashi T."/>
            <person name="Mukai Y."/>
            <person name="Nagasaki H."/>
            <person name="Nagata Y."/>
            <person name="Naito S."/>
            <person name="Nakashima M."/>
            <person name="Nakama Y."/>
            <person name="Nakamichi Y."/>
            <person name="Nakamura M."/>
            <person name="Meguro A."/>
            <person name="Negishi M."/>
            <person name="Ohta I."/>
            <person name="Ohta T."/>
            <person name="Okamoto M."/>
            <person name="Ono N."/>
            <person name="Saji S."/>
            <person name="Sakaguchi M."/>
            <person name="Sakai K."/>
            <person name="Shibata M."/>
            <person name="Shimokawa T."/>
            <person name="Song J."/>
            <person name="Takazaki Y."/>
            <person name="Terasawa K."/>
            <person name="Tsugane M."/>
            <person name="Tsuji K."/>
            <person name="Ueda S."/>
            <person name="Waki K."/>
            <person name="Yamagata H."/>
            <person name="Yamamoto M."/>
            <person name="Yamamoto S."/>
            <person name="Yamane H."/>
            <person name="Yoshiki S."/>
            <person name="Yoshihara R."/>
            <person name="Yukawa K."/>
            <person name="Zhong H."/>
            <person name="Yano M."/>
            <person name="Yuan Q."/>
            <person name="Ouyang S."/>
            <person name="Liu J."/>
            <person name="Jones K.M."/>
            <person name="Gansberger K."/>
            <person name="Moffat K."/>
            <person name="Hill J."/>
            <person name="Bera J."/>
            <person name="Fadrosh D."/>
            <person name="Jin S."/>
            <person name="Johri S."/>
            <person name="Kim M."/>
            <person name="Overton L."/>
            <person name="Reardon M."/>
            <person name="Tsitrin T."/>
            <person name="Vuong H."/>
            <person name="Weaver B."/>
            <person name="Ciecko A."/>
            <person name="Tallon L."/>
            <person name="Jackson J."/>
            <person name="Pai G."/>
            <person name="Aken S.V."/>
            <person name="Utterback T."/>
            <person name="Reidmuller S."/>
            <person name="Feldblyum T."/>
            <person name="Hsiao J."/>
            <person name="Zismann V."/>
            <person name="Iobst S."/>
            <person name="de Vazeille A.R."/>
            <person name="Buell C.R."/>
            <person name="Ying K."/>
            <person name="Li Y."/>
            <person name="Lu T."/>
            <person name="Huang Y."/>
            <person name="Zhao Q."/>
            <person name="Feng Q."/>
            <person name="Zhang L."/>
            <person name="Zhu J."/>
            <person name="Weng Q."/>
            <person name="Mu J."/>
            <person name="Lu Y."/>
            <person name="Fan D."/>
            <person name="Liu Y."/>
            <person name="Guan J."/>
            <person name="Zhang Y."/>
            <person name="Yu S."/>
            <person name="Liu X."/>
            <person name="Zhang Y."/>
            <person name="Hong G."/>
            <person name="Han B."/>
            <person name="Choisne N."/>
            <person name="Demange N."/>
            <person name="Orjeda G."/>
            <person name="Samain S."/>
            <person name="Cattolico L."/>
            <person name="Pelletier E."/>
            <person name="Couloux A."/>
            <person name="Segurens B."/>
            <person name="Wincker P."/>
            <person name="D'Hont A."/>
            <person name="Scarpelli C."/>
            <person name="Weissenbach J."/>
            <person name="Salanoubat M."/>
            <person name="Quetier F."/>
            <person name="Yu Y."/>
            <person name="Kim H.R."/>
            <person name="Rambo T."/>
            <person name="Currie J."/>
            <person name="Collura K."/>
            <person name="Luo M."/>
            <person name="Yang T."/>
            <person name="Ammiraju J.S.S."/>
            <person name="Engler F."/>
            <person name="Soderlund C."/>
            <person name="Wing R.A."/>
            <person name="Palmer L.E."/>
            <person name="de la Bastide M."/>
            <person name="Spiegel L."/>
            <person name="Nascimento L."/>
            <person name="Zutavern T."/>
            <person name="O'Shaughnessy A."/>
            <person name="Dike S."/>
            <person name="Dedhia N."/>
            <person name="Preston R."/>
            <person name="Balija V."/>
            <person name="McCombie W.R."/>
            <person name="Chow T."/>
            <person name="Chen H."/>
            <person name="Chung M."/>
            <person name="Chen C."/>
            <person name="Shaw J."/>
            <person name="Wu H."/>
            <person name="Hsiao K."/>
            <person name="Chao Y."/>
            <person name="Chu M."/>
            <person name="Cheng C."/>
            <person name="Hour A."/>
            <person name="Lee P."/>
            <person name="Lin S."/>
            <person name="Lin Y."/>
            <person name="Liou J."/>
            <person name="Liu S."/>
            <person name="Hsing Y."/>
            <person name="Raghuvanshi S."/>
            <person name="Mohanty A."/>
            <person name="Bharti A.K."/>
            <person name="Gaur A."/>
            <person name="Gupta V."/>
            <person name="Kumar D."/>
            <person name="Ravi V."/>
            <person name="Vij S."/>
            <person name="Kapur A."/>
            <person name="Khurana P."/>
            <person name="Khurana P."/>
            <person name="Khurana J.P."/>
            <person name="Tyagi A.K."/>
            <person name="Gaikwad K."/>
            <person name="Singh A."/>
            <person name="Dalal V."/>
            <person name="Srivastava S."/>
            <person name="Dixit A."/>
            <person name="Pal A.K."/>
            <person name="Ghazi I.A."/>
            <person name="Yadav M."/>
            <person name="Pandit A."/>
            <person name="Bhargava A."/>
            <person name="Sureshbabu K."/>
            <person name="Batra K."/>
            <person name="Sharma T.R."/>
            <person name="Mohapatra T."/>
            <person name="Singh N.K."/>
            <person name="Messing J."/>
            <person name="Nelson A.B."/>
            <person name="Fuks G."/>
            <person name="Kavchok S."/>
            <person name="Keizer G."/>
            <person name="Linton E."/>
            <person name="Llaca V."/>
            <person name="Song R."/>
            <person name="Tanyolac B."/>
            <person name="Young S."/>
            <person name="Ho-Il K."/>
            <person name="Hahn J.H."/>
            <person name="Sangsakoo G."/>
            <person name="Vanavichit A."/>
            <person name="de Mattos Luiz.A.T."/>
            <person name="Zimmer P.D."/>
            <person name="Malone G."/>
            <person name="Dellagostin O."/>
            <person name="de Oliveira A.C."/>
            <person name="Bevan M."/>
            <person name="Bancroft I."/>
            <person name="Minx P."/>
            <person name="Cordum H."/>
            <person name="Wilson R."/>
            <person name="Cheng Z."/>
            <person name="Jin W."/>
            <person name="Jiang J."/>
            <person name="Leong S.A."/>
            <person name="Iwama H."/>
            <person name="Gojobori T."/>
            <person name="Itoh T."/>
            <person name="Niimura Y."/>
            <person name="Fujii Y."/>
            <person name="Habara T."/>
            <person name="Sakai H."/>
            <person name="Sato Y."/>
            <person name="Wilson G."/>
            <person name="Kumar K."/>
            <person name="McCouch S."/>
            <person name="Juretic N."/>
            <person name="Hoen D."/>
            <person name="Wright S."/>
            <person name="Bruskiewich R."/>
            <person name="Bureau T."/>
            <person name="Miyao A."/>
            <person name="Hirochika H."/>
            <person name="Nishikawa T."/>
            <person name="Kadowaki K."/>
            <person name="Sugiura M."/>
            <person name="Burr B."/>
            <person name="Sasaki T."/>
        </authorList>
    </citation>
    <scope>NUCLEOTIDE SEQUENCE [LARGE SCALE GENOMIC DNA]</scope>
    <source>
        <strain evidence="3">cv. Nipponbare</strain>
    </source>
</reference>
<reference evidence="3" key="2">
    <citation type="journal article" date="2008" name="Nucleic Acids Res.">
        <title>The rice annotation project database (RAP-DB): 2008 update.</title>
        <authorList>
            <consortium name="The rice annotation project (RAP)"/>
        </authorList>
    </citation>
    <scope>GENOME REANNOTATION</scope>
    <source>
        <strain evidence="3">cv. Nipponbare</strain>
    </source>
</reference>
<dbReference type="EMBL" id="AC128644">
    <property type="protein sequence ID" value="AAX96350.1"/>
    <property type="molecule type" value="Genomic_DNA"/>
</dbReference>
<feature type="compositionally biased region" description="Pro residues" evidence="1">
    <location>
        <begin position="7"/>
        <end position="21"/>
    </location>
</feature>
<accession>Q2R9K6</accession>
<name>Q2R9K6_ORYSJ</name>
<gene>
    <name evidence="2" type="ordered locus">LOC_Os11g08420</name>
</gene>
<feature type="compositionally biased region" description="Pro residues" evidence="1">
    <location>
        <begin position="52"/>
        <end position="72"/>
    </location>
</feature>
<evidence type="ECO:0000313" key="3">
    <source>
        <dbReference type="Proteomes" id="UP000000763"/>
    </source>
</evidence>
<dbReference type="Proteomes" id="UP000000763">
    <property type="component" value="Chromosome 11"/>
</dbReference>
<dbReference type="AlphaFoldDB" id="Q2R9K6"/>
<feature type="region of interest" description="Disordered" evidence="1">
    <location>
        <begin position="1"/>
        <end position="24"/>
    </location>
</feature>
<evidence type="ECO:0000313" key="2">
    <source>
        <dbReference type="EMBL" id="AAX96350.1"/>
    </source>
</evidence>